<keyword evidence="7" id="KW-0443">Lipid metabolism</keyword>
<dbReference type="STRING" id="53468.A0A0R3U9L4"/>
<keyword evidence="5" id="KW-0746">Sphingolipid metabolism</keyword>
<comment type="similarity">
    <text evidence="2">Belongs to the sphingomyelin synthase family.</text>
</comment>
<dbReference type="InterPro" id="IPR025749">
    <property type="entry name" value="Sphingomyelin_synth-like_dom"/>
</dbReference>
<dbReference type="InterPro" id="IPR001660">
    <property type="entry name" value="SAM"/>
</dbReference>
<dbReference type="EMBL" id="UXSR01000882">
    <property type="protein sequence ID" value="VDD77610.1"/>
    <property type="molecule type" value="Genomic_DNA"/>
</dbReference>
<evidence type="ECO:0000256" key="2">
    <source>
        <dbReference type="ARBA" id="ARBA00005441"/>
    </source>
</evidence>
<dbReference type="OrthoDB" id="422827at2759"/>
<evidence type="ECO:0000256" key="4">
    <source>
        <dbReference type="ARBA" id="ARBA00022692"/>
    </source>
</evidence>
<feature type="transmembrane region" description="Helical" evidence="9">
    <location>
        <begin position="214"/>
        <end position="233"/>
    </location>
</feature>
<sequence length="440" mass="50277">MNECSSEIKNHLNDSPAVFVGWLESHGLDASTCRLFEDHMIDGFTFALLNEGDLRKMGITRMGILKKLLFLIELCCSRTHQGHGLGLESRYLHRFSTSSTDSSSESSLTYSPKRVRTLHTTPICESSPKIWKVALSGVYAFLSLGLTSFVMVLAHERLPEISKYPPLPDILLDNLPYIPWAFEAAELIALMLCLIWIAVLIFHKHRLILLRRYCSLLGTIFLLRSVTMIITSLSVPGKHLLTECRPFKKFTNISPLMIGQPGVYGWVLLPFLGMTLRGVRTCGDYMFSGHTTVITMLNFFITEYTPSSFYRLHNFTWVLNVFGAFFILAAHEHYSIDVFVAVYITSRLFLYYHWQANNHYLLRRDKKRAQIWFPLLSFFESDVRGVVPHEFTNPLRDAAYLWKKCRLRCILTPLAEVSLLFTANAAPSTSPTSPQQEKAE</sequence>
<dbReference type="GO" id="GO:0005789">
    <property type="term" value="C:endoplasmic reticulum membrane"/>
    <property type="evidence" value="ECO:0007669"/>
    <property type="project" value="TreeGrafter"/>
</dbReference>
<dbReference type="GO" id="GO:0046513">
    <property type="term" value="P:ceramide biosynthetic process"/>
    <property type="evidence" value="ECO:0007669"/>
    <property type="project" value="TreeGrafter"/>
</dbReference>
<dbReference type="SUPFAM" id="SSF47769">
    <property type="entry name" value="SAM/Pointed domain"/>
    <property type="match status" value="1"/>
</dbReference>
<dbReference type="CDD" id="cd09487">
    <property type="entry name" value="SAM_superfamily"/>
    <property type="match status" value="1"/>
</dbReference>
<evidence type="ECO:0000256" key="6">
    <source>
        <dbReference type="ARBA" id="ARBA00022989"/>
    </source>
</evidence>
<evidence type="ECO:0000259" key="10">
    <source>
        <dbReference type="PROSITE" id="PS50105"/>
    </source>
</evidence>
<dbReference type="Pfam" id="PF14360">
    <property type="entry name" value="PAP2_C"/>
    <property type="match status" value="1"/>
</dbReference>
<protein>
    <recommendedName>
        <fullName evidence="10">SAM domain-containing protein</fullName>
    </recommendedName>
</protein>
<feature type="transmembrane region" description="Helical" evidence="9">
    <location>
        <begin position="133"/>
        <end position="154"/>
    </location>
</feature>
<keyword evidence="8 9" id="KW-0472">Membrane</keyword>
<dbReference type="PANTHER" id="PTHR21290:SF25">
    <property type="entry name" value="SPHINGOMYELIN SYNTHASE-RELATED PROTEIN 1"/>
    <property type="match status" value="1"/>
</dbReference>
<evidence type="ECO:0000256" key="1">
    <source>
        <dbReference type="ARBA" id="ARBA00004141"/>
    </source>
</evidence>
<evidence type="ECO:0000256" key="5">
    <source>
        <dbReference type="ARBA" id="ARBA00022919"/>
    </source>
</evidence>
<dbReference type="GO" id="GO:0005886">
    <property type="term" value="C:plasma membrane"/>
    <property type="evidence" value="ECO:0007669"/>
    <property type="project" value="TreeGrafter"/>
</dbReference>
<dbReference type="SMART" id="SM00454">
    <property type="entry name" value="SAM"/>
    <property type="match status" value="1"/>
</dbReference>
<name>A0A0R3U9L4_MESCO</name>
<comment type="subcellular location">
    <subcellularLocation>
        <location evidence="1">Membrane</location>
        <topology evidence="1">Multi-pass membrane protein</topology>
    </subcellularLocation>
</comment>
<evidence type="ECO:0000256" key="9">
    <source>
        <dbReference type="SAM" id="Phobius"/>
    </source>
</evidence>
<dbReference type="GO" id="GO:0047493">
    <property type="term" value="F:ceramide cholinephosphotransferase activity"/>
    <property type="evidence" value="ECO:0007669"/>
    <property type="project" value="TreeGrafter"/>
</dbReference>
<keyword evidence="12" id="KW-1185">Reference proteome</keyword>
<keyword evidence="3" id="KW-0808">Transferase</keyword>
<dbReference type="PANTHER" id="PTHR21290">
    <property type="entry name" value="SPHINGOMYELIN SYNTHETASE"/>
    <property type="match status" value="1"/>
</dbReference>
<evidence type="ECO:0000313" key="12">
    <source>
        <dbReference type="Proteomes" id="UP000267029"/>
    </source>
</evidence>
<reference evidence="11 12" key="1">
    <citation type="submission" date="2018-10" db="EMBL/GenBank/DDBJ databases">
        <authorList>
            <consortium name="Pathogen Informatics"/>
        </authorList>
    </citation>
    <scope>NUCLEOTIDE SEQUENCE [LARGE SCALE GENOMIC DNA]</scope>
</reference>
<feature type="transmembrane region" description="Helical" evidence="9">
    <location>
        <begin position="285"/>
        <end position="302"/>
    </location>
</feature>
<organism evidence="11 12">
    <name type="scientific">Mesocestoides corti</name>
    <name type="common">Flatworm</name>
    <dbReference type="NCBI Taxonomy" id="53468"/>
    <lineage>
        <taxon>Eukaryota</taxon>
        <taxon>Metazoa</taxon>
        <taxon>Spiralia</taxon>
        <taxon>Lophotrochozoa</taxon>
        <taxon>Platyhelminthes</taxon>
        <taxon>Cestoda</taxon>
        <taxon>Eucestoda</taxon>
        <taxon>Cyclophyllidea</taxon>
        <taxon>Mesocestoididae</taxon>
        <taxon>Mesocestoides</taxon>
    </lineage>
</organism>
<evidence type="ECO:0000313" key="11">
    <source>
        <dbReference type="EMBL" id="VDD77610.1"/>
    </source>
</evidence>
<dbReference type="Gene3D" id="1.10.150.50">
    <property type="entry name" value="Transcription Factor, Ets-1"/>
    <property type="match status" value="1"/>
</dbReference>
<dbReference type="AlphaFoldDB" id="A0A0R3U9L4"/>
<dbReference type="GO" id="GO:0000139">
    <property type="term" value="C:Golgi membrane"/>
    <property type="evidence" value="ECO:0007669"/>
    <property type="project" value="TreeGrafter"/>
</dbReference>
<dbReference type="GO" id="GO:0033188">
    <property type="term" value="F:sphingomyelin synthase activity"/>
    <property type="evidence" value="ECO:0007669"/>
    <property type="project" value="TreeGrafter"/>
</dbReference>
<dbReference type="Proteomes" id="UP000267029">
    <property type="component" value="Unassembled WGS sequence"/>
</dbReference>
<evidence type="ECO:0000256" key="3">
    <source>
        <dbReference type="ARBA" id="ARBA00022679"/>
    </source>
</evidence>
<accession>A0A0R3U9L4</accession>
<proteinExistence type="inferred from homology"/>
<evidence type="ECO:0000256" key="8">
    <source>
        <dbReference type="ARBA" id="ARBA00023136"/>
    </source>
</evidence>
<keyword evidence="6 9" id="KW-1133">Transmembrane helix</keyword>
<feature type="domain" description="SAM" evidence="10">
    <location>
        <begin position="22"/>
        <end position="73"/>
    </location>
</feature>
<feature type="transmembrane region" description="Helical" evidence="9">
    <location>
        <begin position="253"/>
        <end position="273"/>
    </location>
</feature>
<dbReference type="Pfam" id="PF00536">
    <property type="entry name" value="SAM_1"/>
    <property type="match status" value="1"/>
</dbReference>
<dbReference type="PROSITE" id="PS50105">
    <property type="entry name" value="SAM_DOMAIN"/>
    <property type="match status" value="1"/>
</dbReference>
<dbReference type="InterPro" id="IPR045221">
    <property type="entry name" value="Sphingomyelin_synth-like"/>
</dbReference>
<evidence type="ECO:0000256" key="7">
    <source>
        <dbReference type="ARBA" id="ARBA00023098"/>
    </source>
</evidence>
<keyword evidence="4 9" id="KW-0812">Transmembrane</keyword>
<gene>
    <name evidence="11" type="ORF">MCOS_LOCUS3613</name>
</gene>
<dbReference type="InterPro" id="IPR013761">
    <property type="entry name" value="SAM/pointed_sf"/>
</dbReference>
<feature type="transmembrane region" description="Helical" evidence="9">
    <location>
        <begin position="177"/>
        <end position="202"/>
    </location>
</feature>